<dbReference type="InterPro" id="IPR006140">
    <property type="entry name" value="D-isomer_DH_NAD-bd"/>
</dbReference>
<dbReference type="Proteomes" id="UP000219453">
    <property type="component" value="Unassembled WGS sequence"/>
</dbReference>
<accession>A0A285NSL8</accession>
<evidence type="ECO:0000259" key="2">
    <source>
        <dbReference type="Pfam" id="PF02826"/>
    </source>
</evidence>
<dbReference type="InterPro" id="IPR050223">
    <property type="entry name" value="D-isomer_2-hydroxyacid_DH"/>
</dbReference>
<dbReference type="SUPFAM" id="SSF51735">
    <property type="entry name" value="NAD(P)-binding Rossmann-fold domains"/>
    <property type="match status" value="1"/>
</dbReference>
<evidence type="ECO:0000313" key="3">
    <source>
        <dbReference type="EMBL" id="SNZ12455.1"/>
    </source>
</evidence>
<keyword evidence="4" id="KW-1185">Reference proteome</keyword>
<dbReference type="RefSeq" id="WP_097008689.1">
    <property type="nucleotide sequence ID" value="NZ_OBEJ01000002.1"/>
</dbReference>
<dbReference type="Gene3D" id="3.40.50.720">
    <property type="entry name" value="NAD(P)-binding Rossmann-like Domain"/>
    <property type="match status" value="2"/>
</dbReference>
<dbReference type="GO" id="GO:0016491">
    <property type="term" value="F:oxidoreductase activity"/>
    <property type="evidence" value="ECO:0007669"/>
    <property type="project" value="UniProtKB-KW"/>
</dbReference>
<reference evidence="3 4" key="1">
    <citation type="submission" date="2017-09" db="EMBL/GenBank/DDBJ databases">
        <authorList>
            <person name="Ehlers B."/>
            <person name="Leendertz F.H."/>
        </authorList>
    </citation>
    <scope>NUCLEOTIDE SEQUENCE [LARGE SCALE GENOMIC DNA]</scope>
    <source>
        <strain evidence="3 4">DSM 27208</strain>
    </source>
</reference>
<gene>
    <name evidence="3" type="ORF">SAMN06269185_1751</name>
</gene>
<feature type="domain" description="D-isomer specific 2-hydroxyacid dehydrogenase NAD-binding" evidence="2">
    <location>
        <begin position="160"/>
        <end position="316"/>
    </location>
</feature>
<dbReference type="Pfam" id="PF02826">
    <property type="entry name" value="2-Hacid_dh_C"/>
    <property type="match status" value="1"/>
</dbReference>
<organism evidence="3 4">
    <name type="scientific">Natronoarchaeum philippinense</name>
    <dbReference type="NCBI Taxonomy" id="558529"/>
    <lineage>
        <taxon>Archaea</taxon>
        <taxon>Methanobacteriati</taxon>
        <taxon>Methanobacteriota</taxon>
        <taxon>Stenosarchaea group</taxon>
        <taxon>Halobacteria</taxon>
        <taxon>Halobacteriales</taxon>
        <taxon>Natronoarchaeaceae</taxon>
    </lineage>
</organism>
<dbReference type="InterPro" id="IPR036291">
    <property type="entry name" value="NAD(P)-bd_dom_sf"/>
</dbReference>
<protein>
    <submittedName>
        <fullName evidence="3">Phosphoglycerate dehydrogenase</fullName>
    </submittedName>
</protein>
<evidence type="ECO:0000313" key="4">
    <source>
        <dbReference type="Proteomes" id="UP000219453"/>
    </source>
</evidence>
<evidence type="ECO:0000256" key="1">
    <source>
        <dbReference type="ARBA" id="ARBA00023002"/>
    </source>
</evidence>
<dbReference type="EMBL" id="OBEJ01000002">
    <property type="protein sequence ID" value="SNZ12455.1"/>
    <property type="molecule type" value="Genomic_DNA"/>
</dbReference>
<dbReference type="OrthoDB" id="7437at2157"/>
<proteinExistence type="predicted"/>
<dbReference type="PANTHER" id="PTHR10996">
    <property type="entry name" value="2-HYDROXYACID DEHYDROGENASE-RELATED"/>
    <property type="match status" value="1"/>
</dbReference>
<dbReference type="GO" id="GO:0051287">
    <property type="term" value="F:NAD binding"/>
    <property type="evidence" value="ECO:0007669"/>
    <property type="project" value="InterPro"/>
</dbReference>
<keyword evidence="1" id="KW-0560">Oxidoreductase</keyword>
<dbReference type="AlphaFoldDB" id="A0A285NSL8"/>
<name>A0A285NSL8_NATPI</name>
<sequence length="338" mass="36597">MTKAIVVGPLFEDVWPLAADHLRELWAERGPVEFRRLDETPDRLLDAVDEPGDVTELAALGVPVTEDDADALTALESAFVMTDSMYGVDADAHELLAERGVAVHDHTDEGFWAQSVAEFGLGLTIDALRQIPQKHAEMVESHEPWDLDKLDNEVPGANGHQFADDPAFTNGTVAGTRVRVAGVGNIGSTYADAVGSLGADVAAYDPYADEPCFHRTGADRVWSLEELVADAEVFAPTVPLTDATEGLITADHVHALPEGCVVVLITRAGVIDMDAVRERVLADEIALAADVWDEEPLSLDDPLLDRHNVVHTPHIAGRTRDANESWAERLDAHFRAAE</sequence>